<dbReference type="GO" id="GO:0009279">
    <property type="term" value="C:cell outer membrane"/>
    <property type="evidence" value="ECO:0007669"/>
    <property type="project" value="UniProtKB-SubCell"/>
</dbReference>
<keyword evidence="3 10" id="KW-1134">Transmembrane beta strand</keyword>
<organism evidence="15 16">
    <name type="scientific">Campylobacter portucalensis</name>
    <dbReference type="NCBI Taxonomy" id="2608384"/>
    <lineage>
        <taxon>Bacteria</taxon>
        <taxon>Pseudomonadati</taxon>
        <taxon>Campylobacterota</taxon>
        <taxon>Epsilonproteobacteria</taxon>
        <taxon>Campylobacterales</taxon>
        <taxon>Campylobacteraceae</taxon>
        <taxon>Campylobacter</taxon>
    </lineage>
</organism>
<dbReference type="Proteomes" id="UP000476338">
    <property type="component" value="Unassembled WGS sequence"/>
</dbReference>
<evidence type="ECO:0000256" key="4">
    <source>
        <dbReference type="ARBA" id="ARBA00022692"/>
    </source>
</evidence>
<evidence type="ECO:0000256" key="1">
    <source>
        <dbReference type="ARBA" id="ARBA00004571"/>
    </source>
</evidence>
<dbReference type="Pfam" id="PF00593">
    <property type="entry name" value="TonB_dep_Rec_b-barrel"/>
    <property type="match status" value="1"/>
</dbReference>
<keyword evidence="16" id="KW-1185">Reference proteome</keyword>
<dbReference type="Gene3D" id="2.170.130.10">
    <property type="entry name" value="TonB-dependent receptor, plug domain"/>
    <property type="match status" value="1"/>
</dbReference>
<dbReference type="InterPro" id="IPR000531">
    <property type="entry name" value="Beta-barrel_TonB"/>
</dbReference>
<dbReference type="CDD" id="cd01347">
    <property type="entry name" value="ligand_gated_channel"/>
    <property type="match status" value="1"/>
</dbReference>
<evidence type="ECO:0000256" key="7">
    <source>
        <dbReference type="ARBA" id="ARBA00023077"/>
    </source>
</evidence>
<keyword evidence="6" id="KW-0406">Ion transport</keyword>
<evidence type="ECO:0000256" key="12">
    <source>
        <dbReference type="SAM" id="MobiDB-lite"/>
    </source>
</evidence>
<evidence type="ECO:0000256" key="9">
    <source>
        <dbReference type="ARBA" id="ARBA00023237"/>
    </source>
</evidence>
<dbReference type="Gene3D" id="2.40.170.20">
    <property type="entry name" value="TonB-dependent receptor, beta-barrel domain"/>
    <property type="match status" value="1"/>
</dbReference>
<accession>A0A6L5WII3</accession>
<evidence type="ECO:0000256" key="2">
    <source>
        <dbReference type="ARBA" id="ARBA00022448"/>
    </source>
</evidence>
<comment type="subcellular location">
    <subcellularLocation>
        <location evidence="1 10">Cell outer membrane</location>
        <topology evidence="1 10">Multi-pass membrane protein</topology>
    </subcellularLocation>
</comment>
<dbReference type="RefSeq" id="WP_154571288.1">
    <property type="nucleotide sequence ID" value="NZ_VWSJ01000034.1"/>
</dbReference>
<dbReference type="InterPro" id="IPR036942">
    <property type="entry name" value="Beta-barrel_TonB_sf"/>
</dbReference>
<gene>
    <name evidence="15" type="ORF">F1B92_07690</name>
</gene>
<keyword evidence="9 10" id="KW-0998">Cell outer membrane</keyword>
<feature type="region of interest" description="Disordered" evidence="12">
    <location>
        <begin position="416"/>
        <end position="435"/>
    </location>
</feature>
<dbReference type="SUPFAM" id="SSF56935">
    <property type="entry name" value="Porins"/>
    <property type="match status" value="1"/>
</dbReference>
<dbReference type="PROSITE" id="PS52016">
    <property type="entry name" value="TONB_DEPENDENT_REC_3"/>
    <property type="match status" value="1"/>
</dbReference>
<dbReference type="GO" id="GO:0015344">
    <property type="term" value="F:siderophore uptake transmembrane transporter activity"/>
    <property type="evidence" value="ECO:0007669"/>
    <property type="project" value="TreeGrafter"/>
</dbReference>
<evidence type="ECO:0000313" key="15">
    <source>
        <dbReference type="EMBL" id="MSN97040.1"/>
    </source>
</evidence>
<comment type="caution">
    <text evidence="15">The sequence shown here is derived from an EMBL/GenBank/DDBJ whole genome shotgun (WGS) entry which is preliminary data.</text>
</comment>
<dbReference type="AlphaFoldDB" id="A0A6L5WII3"/>
<evidence type="ECO:0000256" key="3">
    <source>
        <dbReference type="ARBA" id="ARBA00022452"/>
    </source>
</evidence>
<dbReference type="EMBL" id="VWSJ01000034">
    <property type="protein sequence ID" value="MSN97040.1"/>
    <property type="molecule type" value="Genomic_DNA"/>
</dbReference>
<proteinExistence type="inferred from homology"/>
<dbReference type="Pfam" id="PF07715">
    <property type="entry name" value="Plug"/>
    <property type="match status" value="1"/>
</dbReference>
<evidence type="ECO:0000313" key="16">
    <source>
        <dbReference type="Proteomes" id="UP000476338"/>
    </source>
</evidence>
<keyword evidence="7 11" id="KW-0798">TonB box</keyword>
<protein>
    <submittedName>
        <fullName evidence="15">TonB-dependent receptor</fullName>
    </submittedName>
</protein>
<evidence type="ECO:0000256" key="5">
    <source>
        <dbReference type="ARBA" id="ARBA00022729"/>
    </source>
</evidence>
<keyword evidence="4 10" id="KW-0812">Transmembrane</keyword>
<evidence type="ECO:0000256" key="11">
    <source>
        <dbReference type="RuleBase" id="RU003357"/>
    </source>
</evidence>
<keyword evidence="15" id="KW-0675">Receptor</keyword>
<comment type="similarity">
    <text evidence="10 11">Belongs to the TonB-dependent receptor family.</text>
</comment>
<feature type="domain" description="TonB-dependent receptor-like beta-barrel" evidence="13">
    <location>
        <begin position="215"/>
        <end position="629"/>
    </location>
</feature>
<feature type="domain" description="TonB-dependent receptor plug" evidence="14">
    <location>
        <begin position="42"/>
        <end position="155"/>
    </location>
</feature>
<reference evidence="15 16" key="2">
    <citation type="submission" date="2020-03" db="EMBL/GenBank/DDBJ databases">
        <title>Campylobacter portucalensis sp. nov., a new species of Campylobacter isolated from the reproductive tract of bulls.</title>
        <authorList>
            <person name="Silva M.F."/>
            <person name="Pereira G."/>
            <person name="Carneiro C."/>
            <person name="Hemphill A."/>
            <person name="Mateus L."/>
            <person name="Lopes-Da-Costa L."/>
            <person name="Silva E."/>
        </authorList>
    </citation>
    <scope>NUCLEOTIDE SEQUENCE [LARGE SCALE GENOMIC DNA]</scope>
    <source>
        <strain evidence="15 16">FMV-PI01</strain>
    </source>
</reference>
<dbReference type="GO" id="GO:0044718">
    <property type="term" value="P:siderophore transmembrane transport"/>
    <property type="evidence" value="ECO:0007669"/>
    <property type="project" value="TreeGrafter"/>
</dbReference>
<evidence type="ECO:0000256" key="10">
    <source>
        <dbReference type="PROSITE-ProRule" id="PRU01360"/>
    </source>
</evidence>
<dbReference type="PANTHER" id="PTHR30069">
    <property type="entry name" value="TONB-DEPENDENT OUTER MEMBRANE RECEPTOR"/>
    <property type="match status" value="1"/>
</dbReference>
<dbReference type="PANTHER" id="PTHR30069:SF53">
    <property type="entry name" value="COLICIN I RECEPTOR-RELATED"/>
    <property type="match status" value="1"/>
</dbReference>
<evidence type="ECO:0000256" key="8">
    <source>
        <dbReference type="ARBA" id="ARBA00023136"/>
    </source>
</evidence>
<evidence type="ECO:0000259" key="14">
    <source>
        <dbReference type="Pfam" id="PF07715"/>
    </source>
</evidence>
<name>A0A6L5WII3_9BACT</name>
<dbReference type="InterPro" id="IPR012910">
    <property type="entry name" value="Plug_dom"/>
</dbReference>
<reference evidence="15 16" key="1">
    <citation type="submission" date="2019-09" db="EMBL/GenBank/DDBJ databases">
        <authorList>
            <person name="Silva M."/>
            <person name="Pereira G."/>
            <person name="Lopes-Da-Costa L."/>
            <person name="Silva E."/>
        </authorList>
    </citation>
    <scope>NUCLEOTIDE SEQUENCE [LARGE SCALE GENOMIC DNA]</scope>
    <source>
        <strain evidence="15 16">FMV-PI01</strain>
    </source>
</reference>
<keyword evidence="8 10" id="KW-0472">Membrane</keyword>
<evidence type="ECO:0000256" key="6">
    <source>
        <dbReference type="ARBA" id="ARBA00023065"/>
    </source>
</evidence>
<keyword evidence="2 10" id="KW-0813">Transport</keyword>
<sequence length="656" mass="73799">MPRNKNLVYLFCVITANLAANENSINLDEVVVTASGFSKTLQYAPASIDIVSKDVIEKRSFSNIYNVLDDISGVSIEGGGSRKLDNSSVYIRGLSGDYTLFMSDGKPQGSNDAYYNGFGVGMEANWLPPAGMIERIEVIKGPMSSLYGSEAMGGVINVITKKVPNKFTGSIGSEITLQEDKKSGNYTNNRFYLGTPILKDKIGFIVYGSTFNRIEDKFSGGFRQKDKYDINSKLNFVITDGSNLELFVGYAKTKNIGTKNKTGDTFLENDRRQLSITHDHNWADGANTTSFISHENVHIDNGKTTKSAYKKTIYNTKTLLPFSKHILTFGVDFKKEETKHAKARFHGSNNNTNLKRWQGALFVEDEFNIADDLIFTFGLRYDKNEHYGSEFIPRFYAIYNPNDYLTIKGGVGKGYKSPSLKQSDPKIGEQSGGGKAQKMGIGSIDIGNYDLKPESSINYELSMLLKFSQFEAQTTIFYTNFKDKIDKTTNCDSGAKKKGDLLKCLYNGKNYNRIHQYINVDEANIRGLELDLSYKFDKFKASANYTYSKSELKTGKYKGQPFFNTPKHMANLKLDYNYNRNLNLWTKIKYKGSTREKNGKMVKSYIISDMGVSYGINDNFTIFGGIYNVFDKSLTNEEYGKSLDGRRYSVGFEAKF</sequence>
<dbReference type="InterPro" id="IPR039426">
    <property type="entry name" value="TonB-dep_rcpt-like"/>
</dbReference>
<evidence type="ECO:0000259" key="13">
    <source>
        <dbReference type="Pfam" id="PF00593"/>
    </source>
</evidence>
<keyword evidence="5" id="KW-0732">Signal</keyword>
<dbReference type="InterPro" id="IPR037066">
    <property type="entry name" value="Plug_dom_sf"/>
</dbReference>